<protein>
    <submittedName>
        <fullName evidence="5">MarR family transcriptional regulator</fullName>
    </submittedName>
</protein>
<dbReference type="GO" id="GO:0003677">
    <property type="term" value="F:DNA binding"/>
    <property type="evidence" value="ECO:0007669"/>
    <property type="project" value="UniProtKB-KW"/>
</dbReference>
<organism evidence="5 6">
    <name type="scientific">Cytobacillus solani</name>
    <dbReference type="NCBI Taxonomy" id="1637975"/>
    <lineage>
        <taxon>Bacteria</taxon>
        <taxon>Bacillati</taxon>
        <taxon>Bacillota</taxon>
        <taxon>Bacilli</taxon>
        <taxon>Bacillales</taxon>
        <taxon>Bacillaceae</taxon>
        <taxon>Cytobacillus</taxon>
    </lineage>
</organism>
<name>A0A0Q3QJ02_9BACI</name>
<keyword evidence="3" id="KW-0804">Transcription</keyword>
<dbReference type="Pfam" id="PF12802">
    <property type="entry name" value="MarR_2"/>
    <property type="match status" value="1"/>
</dbReference>
<sequence length="162" mass="18685">MEHENQKLVRSTQLLRSFWSVQKNIVRFVQKIAVENGLSVPQYTILMTLTLHKEMKLTQKKVGEQTFLPKSTLSHAVDGLAQEGFLNRQQVEGNRREMELKITDKGKAFLKRMHLQDGGIHQLFQSAMEQLTDKQYEELLESHLLLSAYLESQVTDQGGKMN</sequence>
<dbReference type="STRING" id="1637975.AN957_02150"/>
<dbReference type="SMART" id="SM00347">
    <property type="entry name" value="HTH_MARR"/>
    <property type="match status" value="1"/>
</dbReference>
<evidence type="ECO:0000313" key="5">
    <source>
        <dbReference type="EMBL" id="KQL17544.1"/>
    </source>
</evidence>
<dbReference type="InterPro" id="IPR023187">
    <property type="entry name" value="Tscrpt_reg_MarR-type_CS"/>
</dbReference>
<evidence type="ECO:0000256" key="2">
    <source>
        <dbReference type="ARBA" id="ARBA00023125"/>
    </source>
</evidence>
<dbReference type="PROSITE" id="PS50995">
    <property type="entry name" value="HTH_MARR_2"/>
    <property type="match status" value="1"/>
</dbReference>
<dbReference type="AlphaFoldDB" id="A0A0Q3QJ02"/>
<keyword evidence="2" id="KW-0238">DNA-binding</keyword>
<accession>A0A0Q3QJ02</accession>
<comment type="caution">
    <text evidence="5">The sequence shown here is derived from an EMBL/GenBank/DDBJ whole genome shotgun (WGS) entry which is preliminary data.</text>
</comment>
<keyword evidence="6" id="KW-1185">Reference proteome</keyword>
<dbReference type="RefSeq" id="WP_053477946.1">
    <property type="nucleotide sequence ID" value="NZ_CP041305.1"/>
</dbReference>
<dbReference type="Proteomes" id="UP000050996">
    <property type="component" value="Unassembled WGS sequence"/>
</dbReference>
<dbReference type="Gene3D" id="1.10.10.10">
    <property type="entry name" value="Winged helix-like DNA-binding domain superfamily/Winged helix DNA-binding domain"/>
    <property type="match status" value="1"/>
</dbReference>
<keyword evidence="1" id="KW-0805">Transcription regulation</keyword>
<evidence type="ECO:0000313" key="6">
    <source>
        <dbReference type="Proteomes" id="UP000050996"/>
    </source>
</evidence>
<gene>
    <name evidence="5" type="ORF">AN957_02150</name>
</gene>
<dbReference type="GO" id="GO:0006950">
    <property type="term" value="P:response to stress"/>
    <property type="evidence" value="ECO:0007669"/>
    <property type="project" value="TreeGrafter"/>
</dbReference>
<proteinExistence type="predicted"/>
<dbReference type="PROSITE" id="PS01117">
    <property type="entry name" value="HTH_MARR_1"/>
    <property type="match status" value="1"/>
</dbReference>
<feature type="domain" description="HTH marR-type" evidence="4">
    <location>
        <begin position="11"/>
        <end position="151"/>
    </location>
</feature>
<dbReference type="InterPro" id="IPR036390">
    <property type="entry name" value="WH_DNA-bd_sf"/>
</dbReference>
<dbReference type="EMBL" id="LJIX01000006">
    <property type="protein sequence ID" value="KQL17544.1"/>
    <property type="molecule type" value="Genomic_DNA"/>
</dbReference>
<dbReference type="PANTHER" id="PTHR33164">
    <property type="entry name" value="TRANSCRIPTIONAL REGULATOR, MARR FAMILY"/>
    <property type="match status" value="1"/>
</dbReference>
<evidence type="ECO:0000256" key="3">
    <source>
        <dbReference type="ARBA" id="ARBA00023163"/>
    </source>
</evidence>
<evidence type="ECO:0000256" key="1">
    <source>
        <dbReference type="ARBA" id="ARBA00023015"/>
    </source>
</evidence>
<evidence type="ECO:0000259" key="4">
    <source>
        <dbReference type="PROSITE" id="PS50995"/>
    </source>
</evidence>
<dbReference type="SUPFAM" id="SSF46785">
    <property type="entry name" value="Winged helix' DNA-binding domain"/>
    <property type="match status" value="1"/>
</dbReference>
<dbReference type="PANTHER" id="PTHR33164:SF43">
    <property type="entry name" value="HTH-TYPE TRANSCRIPTIONAL REPRESSOR YETL"/>
    <property type="match status" value="1"/>
</dbReference>
<dbReference type="PATRIC" id="fig|1637975.4.peg.95"/>
<reference evidence="5 6" key="1">
    <citation type="submission" date="2015-09" db="EMBL/GenBank/DDBJ databases">
        <title>Genome sequencing project for genomic taxonomy and phylogenomics of Bacillus-like bacteria.</title>
        <authorList>
            <person name="Liu B."/>
            <person name="Wang J."/>
            <person name="Zhu Y."/>
            <person name="Liu G."/>
            <person name="Chen Q."/>
            <person name="Chen Z."/>
            <person name="Lan J."/>
            <person name="Che J."/>
            <person name="Ge C."/>
            <person name="Shi H."/>
            <person name="Pan Z."/>
            <person name="Liu X."/>
        </authorList>
    </citation>
    <scope>NUCLEOTIDE SEQUENCE [LARGE SCALE GENOMIC DNA]</scope>
    <source>
        <strain evidence="5 6">FJAT-18043</strain>
    </source>
</reference>
<dbReference type="InterPro" id="IPR039422">
    <property type="entry name" value="MarR/SlyA-like"/>
</dbReference>
<dbReference type="GO" id="GO:0003700">
    <property type="term" value="F:DNA-binding transcription factor activity"/>
    <property type="evidence" value="ECO:0007669"/>
    <property type="project" value="InterPro"/>
</dbReference>
<dbReference type="InterPro" id="IPR000835">
    <property type="entry name" value="HTH_MarR-typ"/>
</dbReference>
<dbReference type="InterPro" id="IPR036388">
    <property type="entry name" value="WH-like_DNA-bd_sf"/>
</dbReference>